<evidence type="ECO:0000313" key="2">
    <source>
        <dbReference type="EMBL" id="UTZ34337.1"/>
    </source>
</evidence>
<organism evidence="1 3">
    <name type="scientific">Vibrio campbellii</name>
    <dbReference type="NCBI Taxonomy" id="680"/>
    <lineage>
        <taxon>Bacteria</taxon>
        <taxon>Pseudomonadati</taxon>
        <taxon>Pseudomonadota</taxon>
        <taxon>Gammaproteobacteria</taxon>
        <taxon>Vibrionales</taxon>
        <taxon>Vibrionaceae</taxon>
        <taxon>Vibrio</taxon>
    </lineage>
</organism>
<proteinExistence type="predicted"/>
<dbReference type="Proteomes" id="UP001058687">
    <property type="component" value="Chromosome 2"/>
</dbReference>
<evidence type="ECO:0000313" key="4">
    <source>
        <dbReference type="Proteomes" id="UP001059912"/>
    </source>
</evidence>
<keyword evidence="4" id="KW-1185">Reference proteome</keyword>
<reference evidence="1" key="1">
    <citation type="submission" date="2020-03" db="EMBL/GenBank/DDBJ databases">
        <title>Five strains of Vibrio campbellii isolated from Mariana Trench.</title>
        <authorList>
            <person name="Liang J."/>
            <person name="Zhang X.-H."/>
        </authorList>
    </citation>
    <scope>NUCLEOTIDE SEQUENCE</scope>
    <source>
        <strain evidence="2">LJC013</strain>
        <strain evidence="1">LJC014</strain>
    </source>
</reference>
<name>A0AAE9N438_9VIBR</name>
<evidence type="ECO:0000313" key="3">
    <source>
        <dbReference type="Proteomes" id="UP001058687"/>
    </source>
</evidence>
<sequence length="48" mass="5626">MEYVIFAGLSHITGGPSFAPFFYDWAGMYEQVLIDALEWKTNRFKKLH</sequence>
<dbReference type="EMBL" id="CP050468">
    <property type="protein sequence ID" value="UTZ29368.1"/>
    <property type="molecule type" value="Genomic_DNA"/>
</dbReference>
<protein>
    <submittedName>
        <fullName evidence="1">Uncharacterized protein</fullName>
    </submittedName>
</protein>
<dbReference type="AlphaFoldDB" id="A0AAE9N438"/>
<dbReference type="Proteomes" id="UP001059912">
    <property type="component" value="Chromosome 2"/>
</dbReference>
<gene>
    <name evidence="1" type="ORF">HB761_22360</name>
    <name evidence="2" type="ORF">HB762_24525</name>
</gene>
<dbReference type="EMBL" id="CP050471">
    <property type="protein sequence ID" value="UTZ34337.1"/>
    <property type="molecule type" value="Genomic_DNA"/>
</dbReference>
<accession>A0AAE9N438</accession>
<evidence type="ECO:0000313" key="1">
    <source>
        <dbReference type="EMBL" id="UTZ29368.1"/>
    </source>
</evidence>